<comment type="caution">
    <text evidence="3">The sequence shown here is derived from an EMBL/GenBank/DDBJ whole genome shotgun (WGS) entry which is preliminary data.</text>
</comment>
<feature type="repeat" description="ANK" evidence="1">
    <location>
        <begin position="457"/>
        <end position="489"/>
    </location>
</feature>
<dbReference type="PROSITE" id="PS50088">
    <property type="entry name" value="ANK_REPEAT"/>
    <property type="match status" value="4"/>
</dbReference>
<gene>
    <name evidence="3" type="ORF">EDB81DRAFT_663540</name>
</gene>
<dbReference type="PANTHER" id="PTHR46224:SF64">
    <property type="entry name" value="IQ MOTIF AND ANKYRIN REPEAT DOMAIN-CONTAINING PROTEIN 1"/>
    <property type="match status" value="1"/>
</dbReference>
<dbReference type="SMART" id="SM00248">
    <property type="entry name" value="ANK"/>
    <property type="match status" value="11"/>
</dbReference>
<evidence type="ECO:0000313" key="4">
    <source>
        <dbReference type="Proteomes" id="UP000738349"/>
    </source>
</evidence>
<evidence type="ECO:0000313" key="3">
    <source>
        <dbReference type="EMBL" id="KAH7125808.1"/>
    </source>
</evidence>
<dbReference type="InterPro" id="IPR036770">
    <property type="entry name" value="Ankyrin_rpt-contain_sf"/>
</dbReference>
<proteinExistence type="predicted"/>
<reference evidence="3" key="1">
    <citation type="journal article" date="2021" name="Nat. Commun.">
        <title>Genetic determinants of endophytism in the Arabidopsis root mycobiome.</title>
        <authorList>
            <person name="Mesny F."/>
            <person name="Miyauchi S."/>
            <person name="Thiergart T."/>
            <person name="Pickel B."/>
            <person name="Atanasova L."/>
            <person name="Karlsson M."/>
            <person name="Huettel B."/>
            <person name="Barry K.W."/>
            <person name="Haridas S."/>
            <person name="Chen C."/>
            <person name="Bauer D."/>
            <person name="Andreopoulos W."/>
            <person name="Pangilinan J."/>
            <person name="LaButti K."/>
            <person name="Riley R."/>
            <person name="Lipzen A."/>
            <person name="Clum A."/>
            <person name="Drula E."/>
            <person name="Henrissat B."/>
            <person name="Kohler A."/>
            <person name="Grigoriev I.V."/>
            <person name="Martin F.M."/>
            <person name="Hacquard S."/>
        </authorList>
    </citation>
    <scope>NUCLEOTIDE SEQUENCE</scope>
    <source>
        <strain evidence="3">MPI-CAGE-AT-0147</strain>
    </source>
</reference>
<feature type="compositionally biased region" description="Low complexity" evidence="2">
    <location>
        <begin position="1054"/>
        <end position="1063"/>
    </location>
</feature>
<evidence type="ECO:0008006" key="5">
    <source>
        <dbReference type="Google" id="ProtNLM"/>
    </source>
</evidence>
<feature type="non-terminal residue" evidence="3">
    <location>
        <position position="1"/>
    </location>
</feature>
<accession>A0A9P9IKP1</accession>
<dbReference type="OrthoDB" id="539213at2759"/>
<name>A0A9P9IKP1_9HYPO</name>
<dbReference type="Proteomes" id="UP000738349">
    <property type="component" value="Unassembled WGS sequence"/>
</dbReference>
<dbReference type="InterPro" id="IPR002110">
    <property type="entry name" value="Ankyrin_rpt"/>
</dbReference>
<evidence type="ECO:0000256" key="2">
    <source>
        <dbReference type="SAM" id="MobiDB-lite"/>
    </source>
</evidence>
<evidence type="ECO:0000256" key="1">
    <source>
        <dbReference type="PROSITE-ProRule" id="PRU00023"/>
    </source>
</evidence>
<feature type="repeat" description="ANK" evidence="1">
    <location>
        <begin position="914"/>
        <end position="946"/>
    </location>
</feature>
<dbReference type="Gene3D" id="1.25.40.20">
    <property type="entry name" value="Ankyrin repeat-containing domain"/>
    <property type="match status" value="4"/>
</dbReference>
<feature type="repeat" description="ANK" evidence="1">
    <location>
        <begin position="949"/>
        <end position="981"/>
    </location>
</feature>
<dbReference type="Pfam" id="PF12796">
    <property type="entry name" value="Ank_2"/>
    <property type="match status" value="2"/>
</dbReference>
<feature type="region of interest" description="Disordered" evidence="2">
    <location>
        <begin position="1044"/>
        <end position="1115"/>
    </location>
</feature>
<keyword evidence="1" id="KW-0040">ANK repeat</keyword>
<dbReference type="PANTHER" id="PTHR46224">
    <property type="entry name" value="ANKYRIN REPEAT FAMILY PROTEIN"/>
    <property type="match status" value="1"/>
</dbReference>
<feature type="region of interest" description="Disordered" evidence="2">
    <location>
        <begin position="1"/>
        <end position="25"/>
    </location>
</feature>
<feature type="compositionally biased region" description="Acidic residues" evidence="2">
    <location>
        <begin position="1072"/>
        <end position="1087"/>
    </location>
</feature>
<feature type="compositionally biased region" description="Basic and acidic residues" evidence="2">
    <location>
        <begin position="1"/>
        <end position="10"/>
    </location>
</feature>
<keyword evidence="4" id="KW-1185">Reference proteome</keyword>
<protein>
    <recommendedName>
        <fullName evidence="5">Ankyrin</fullName>
    </recommendedName>
</protein>
<dbReference type="PROSITE" id="PS50297">
    <property type="entry name" value="ANK_REP_REGION"/>
    <property type="match status" value="4"/>
</dbReference>
<sequence length="1115" mass="120915">WAIADAGERNTDDDENDRSPIEVSRASSPPAIRLNYIGNRRGIVHISVSWPIGLPWFQFQDACFNATSAQNIVPSDDQDDKNQDLPRHHTTSVFARQNFSDLESHKGVQEAVSEMSIYMPERYEGENAARLRALVSTDPYTVKMKEVEIFAYKLSNGLIEGVASDQDQYLYESVLDEKYFSIIDMYHEINLPRTAWRRLFNQRLRATSPTGSALMEKLFEAAIMTVQHDIVELLLEAGADPNQPVRNYLTGVLQLPIQFAVQGRGDDLKLLQMLIGFGANPNLISNADTTTALQQAATNCSLKAIVALVEAGADIGVPAGVDESEDESANGSPTVLLRVIETAAWSHNLRCGGQGTATSEEDGALEILAYLVPLYNQATGHEALQSALLAAAAAGQTDMFDLLLSAGARMDEVSWPGYTPLIAATQRCCMCKSVRTVSKLLVLGADSNGLVNNSKKMGISALHIAALRGHDGVVRLLVDRGANINGHAQIAKHTIHLFGDSKRPDGHLLEDIRQCKTPIELALIRYTAPFHRTKKTAAAALTLVRAGAEIVGGEFARAPGLGDTSPLTMSLLQELIGRGADVNELDQAGHSALYHAIVADAVSLVSYLVEMGVVLHGDELRHAVRVGNQEIIEIILQHMGVSRINEDEAQLGEQVSLLETAALSKNWSLMAWLTETHSLPYDPAALCAAIGLGLGTRDQGSQEQDLQHLETLLRARPPNYEDHSPMEATALAFAAFNALTSTKRSHPLLRRLLDIQTFATANAICILPEKETSSWYGGTIATGFTDVNSANVWNEHFWSDPGMARCSLLAPFIALGKWEVVERFLHKGHRPDHISLLMAIRYASLDQTCRLTEHMSLASLSGAWRCRFDTPLQAATRLRRKDVVQHLLHQGVHVNAAPATRKTELFAQITEFVLPRTAFQAAVENGDLDIMELLLEAGADVNAPPADDSGATALQIAAATGQIGIARRLIALGADINADGARAHGRTALEAAAEHGRLDMVHFLLEVGAKILEPTGTEFRRAKSLATRNGHSATARLLKMLRAKQDTGDDVTENGSSDGNYSDDSLDTFATSDEDGGMSSSDEFEGSDFDRSSEGGSENCSREEDVSGSDSSQGE</sequence>
<dbReference type="AlphaFoldDB" id="A0A9P9IKP1"/>
<organism evidence="3 4">
    <name type="scientific">Dactylonectria macrodidyma</name>
    <dbReference type="NCBI Taxonomy" id="307937"/>
    <lineage>
        <taxon>Eukaryota</taxon>
        <taxon>Fungi</taxon>
        <taxon>Dikarya</taxon>
        <taxon>Ascomycota</taxon>
        <taxon>Pezizomycotina</taxon>
        <taxon>Sordariomycetes</taxon>
        <taxon>Hypocreomycetidae</taxon>
        <taxon>Hypocreales</taxon>
        <taxon>Nectriaceae</taxon>
        <taxon>Dactylonectria</taxon>
    </lineage>
</organism>
<dbReference type="SUPFAM" id="SSF48403">
    <property type="entry name" value="Ankyrin repeat"/>
    <property type="match status" value="3"/>
</dbReference>
<dbReference type="InterPro" id="IPR051616">
    <property type="entry name" value="Cul2-RING_E3_ligase_SR"/>
</dbReference>
<dbReference type="EMBL" id="JAGMUV010000020">
    <property type="protein sequence ID" value="KAH7125808.1"/>
    <property type="molecule type" value="Genomic_DNA"/>
</dbReference>
<dbReference type="PRINTS" id="PR01415">
    <property type="entry name" value="ANKYRIN"/>
</dbReference>
<feature type="repeat" description="ANK" evidence="1">
    <location>
        <begin position="984"/>
        <end position="1011"/>
    </location>
</feature>